<protein>
    <recommendedName>
        <fullName evidence="2">PapC-like C-terminal domain-containing protein</fullName>
    </recommendedName>
</protein>
<accession>A0A432WEG0</accession>
<keyword evidence="1" id="KW-0472">Membrane</keyword>
<reference evidence="3 4" key="1">
    <citation type="journal article" date="2011" name="Front. Microbiol.">
        <title>Genomic signatures of strain selection and enhancement in Bacillus atrophaeus var. globigii, a historical biowarfare simulant.</title>
        <authorList>
            <person name="Gibbons H.S."/>
            <person name="Broomall S.M."/>
            <person name="McNew L.A."/>
            <person name="Daligault H."/>
            <person name="Chapman C."/>
            <person name="Bruce D."/>
            <person name="Karavis M."/>
            <person name="Krepps M."/>
            <person name="McGregor P.A."/>
            <person name="Hong C."/>
            <person name="Park K.H."/>
            <person name="Akmal A."/>
            <person name="Feldman A."/>
            <person name="Lin J.S."/>
            <person name="Chang W.E."/>
            <person name="Higgs B.W."/>
            <person name="Demirev P."/>
            <person name="Lindquist J."/>
            <person name="Liem A."/>
            <person name="Fochler E."/>
            <person name="Read T.D."/>
            <person name="Tapia R."/>
            <person name="Johnson S."/>
            <person name="Bishop-Lilly K.A."/>
            <person name="Detter C."/>
            <person name="Han C."/>
            <person name="Sozhamannan S."/>
            <person name="Rosenzweig C.N."/>
            <person name="Skowronski E.W."/>
        </authorList>
    </citation>
    <scope>NUCLEOTIDE SEQUENCE [LARGE SCALE GENOMIC DNA]</scope>
    <source>
        <strain evidence="3 4">Y4G10-17</strain>
    </source>
</reference>
<evidence type="ECO:0000313" key="4">
    <source>
        <dbReference type="Proteomes" id="UP000287823"/>
    </source>
</evidence>
<comment type="caution">
    <text evidence="3">The sequence shown here is derived from an EMBL/GenBank/DDBJ whole genome shotgun (WGS) entry which is preliminary data.</text>
</comment>
<dbReference type="Gene3D" id="2.60.40.2610">
    <property type="entry name" value="Outer membrane usher protein FimD, plug domain"/>
    <property type="match status" value="1"/>
</dbReference>
<dbReference type="InterPro" id="IPR018030">
    <property type="entry name" value="Fimbrial_membr_usher_CS"/>
</dbReference>
<evidence type="ECO:0000259" key="2">
    <source>
        <dbReference type="Pfam" id="PF13953"/>
    </source>
</evidence>
<dbReference type="Proteomes" id="UP000287823">
    <property type="component" value="Unassembled WGS sequence"/>
</dbReference>
<gene>
    <name evidence="3" type="ORF">CWE14_11935</name>
</gene>
<comment type="similarity">
    <text evidence="1">Belongs to the fimbrial export usher family.</text>
</comment>
<keyword evidence="4" id="KW-1185">Reference proteome</keyword>
<dbReference type="InterPro" id="IPR043142">
    <property type="entry name" value="PapC-like_C_sf"/>
</dbReference>
<dbReference type="InterPro" id="IPR000015">
    <property type="entry name" value="Fimb_usher"/>
</dbReference>
<dbReference type="PROSITE" id="PS01151">
    <property type="entry name" value="FIMBRIAL_USHER"/>
    <property type="match status" value="1"/>
</dbReference>
<dbReference type="PANTHER" id="PTHR30451:SF5">
    <property type="entry name" value="SLR0019 PROTEIN"/>
    <property type="match status" value="1"/>
</dbReference>
<name>A0A432WEG0_9GAMM</name>
<proteinExistence type="inferred from homology"/>
<keyword evidence="1" id="KW-0812">Transmembrane</keyword>
<organism evidence="3 4">
    <name type="scientific">Aliidiomarina soli</name>
    <dbReference type="NCBI Taxonomy" id="1928574"/>
    <lineage>
        <taxon>Bacteria</taxon>
        <taxon>Pseudomonadati</taxon>
        <taxon>Pseudomonadota</taxon>
        <taxon>Gammaproteobacteria</taxon>
        <taxon>Alteromonadales</taxon>
        <taxon>Idiomarinaceae</taxon>
        <taxon>Aliidiomarina</taxon>
    </lineage>
</organism>
<evidence type="ECO:0000256" key="1">
    <source>
        <dbReference type="RuleBase" id="RU003884"/>
    </source>
</evidence>
<dbReference type="GO" id="GO:0009279">
    <property type="term" value="C:cell outer membrane"/>
    <property type="evidence" value="ECO:0007669"/>
    <property type="project" value="UniProtKB-SubCell"/>
</dbReference>
<dbReference type="Pfam" id="PF13953">
    <property type="entry name" value="PapC_C"/>
    <property type="match status" value="1"/>
</dbReference>
<dbReference type="PANTHER" id="PTHR30451">
    <property type="entry name" value="OUTER MEMBRANE USHER PROTEIN"/>
    <property type="match status" value="1"/>
</dbReference>
<dbReference type="InterPro" id="IPR042186">
    <property type="entry name" value="FimD_plug_dom"/>
</dbReference>
<sequence length="899" mass="101161">MATNSHAPFSWTKFLSILVITGCCFLPLVTSPVVAKPLFNQPIASAISTVRLGDWQDRTRLVLEGVSGMSAEIEHGSSATELSLVFYFPEQHDFPSWLEQVIPGDHPALQHVQITDLQVNSARVRFHFHSPVSLNIFDLRPMEGFQFRLVLDFYQLAKVSSEQWLDVFINNKGGFGTVLALTTLDHDVLLAGSDLERWRIELPAEAYMTHYQQPYYSLRQLGVRYQINPQQLQLNIEVPAAQFARLRLRGHERERPQLTASSLGAFFNYDLNATEREDDLSASGLLELGLFNRWGSGSTRVLARNESEYHEQGVIRLDTQWRYDNPERMTTLIVGDSISRTASWNRATRFAGVQWGSNFSTQPEMLTMPTLSFVGEASQPSTIDLFINEALRFRTEVPAGPFSIDDLPAITGYGEARMVVTDILGREQVIQQNYFANRRMLRAGLHDYSIELGYIRQNFGLRNDDYGPGLVSGLHRFGLTNNFTSEVHLQATSEQQLGGVGASYTLPWNSLVHAAVATSYGDDRSGQLLSIGMQYQRRRFNFGIDAEIASENFERVGTTRFAFVPRQQLRAFSSYSTARSGTLSLSYTEQDFRTRPGIQFINAGYSVQFARFVSLRLSALHYLDDEDTRFNLTLSVPLGWNRTSASVSAQNRGDDTSGYAQLQRSLPSGTGVGYRLRQGFSERDLSLASIQYQNDHARYSMDISKRQDITATRAGLRGAFTLMHGQLSASRQLNRSFALVQLPDFPNVRVYADNQLVGRTNHRGNAMIPRLRPYQRNRIRIEQADLPLNATIDSLEQEVAPYYRSGIKLEFPVRLTRSAFFRIELPNGEPVPVGATASSTNDNSFMVGHRGETYMTALQERNEIHVRWGQQGCSFVLSVPLSDDALLDLGTATCHPEAH</sequence>
<keyword evidence="1" id="KW-0813">Transport</keyword>
<dbReference type="Pfam" id="PF00577">
    <property type="entry name" value="Usher"/>
    <property type="match status" value="1"/>
</dbReference>
<dbReference type="InterPro" id="IPR025949">
    <property type="entry name" value="PapC-like_C"/>
</dbReference>
<dbReference type="GO" id="GO:0015473">
    <property type="term" value="F:fimbrial usher porin activity"/>
    <property type="evidence" value="ECO:0007669"/>
    <property type="project" value="InterPro"/>
</dbReference>
<dbReference type="RefSeq" id="WP_126799574.1">
    <property type="nucleotide sequence ID" value="NZ_PIPO01000005.1"/>
</dbReference>
<comment type="subcellular location">
    <subcellularLocation>
        <location evidence="1">Cell outer membrane</location>
        <topology evidence="1">Multi-pass membrane protein</topology>
    </subcellularLocation>
</comment>
<evidence type="ECO:0000313" key="3">
    <source>
        <dbReference type="EMBL" id="RUO31198.1"/>
    </source>
</evidence>
<feature type="domain" description="PapC-like C-terminal" evidence="2">
    <location>
        <begin position="821"/>
        <end position="880"/>
    </location>
</feature>
<keyword evidence="1" id="KW-1029">Fimbrium biogenesis</keyword>
<dbReference type="GO" id="GO:0009297">
    <property type="term" value="P:pilus assembly"/>
    <property type="evidence" value="ECO:0007669"/>
    <property type="project" value="InterPro"/>
</dbReference>
<dbReference type="AlphaFoldDB" id="A0A432WEG0"/>
<keyword evidence="1" id="KW-0998">Cell outer membrane</keyword>
<dbReference type="EMBL" id="PIPO01000005">
    <property type="protein sequence ID" value="RUO31198.1"/>
    <property type="molecule type" value="Genomic_DNA"/>
</dbReference>
<dbReference type="Gene3D" id="2.60.40.3110">
    <property type="match status" value="1"/>
</dbReference>
<dbReference type="Gene3D" id="2.60.40.2070">
    <property type="match status" value="1"/>
</dbReference>